<dbReference type="AlphaFoldDB" id="A0A3M7SVH8"/>
<evidence type="ECO:0000313" key="1">
    <source>
        <dbReference type="EMBL" id="RNA39824.1"/>
    </source>
</evidence>
<reference evidence="1 2" key="1">
    <citation type="journal article" date="2018" name="Sci. Rep.">
        <title>Genomic signatures of local adaptation to the degree of environmental predictability in rotifers.</title>
        <authorList>
            <person name="Franch-Gras L."/>
            <person name="Hahn C."/>
            <person name="Garcia-Roger E.M."/>
            <person name="Carmona M.J."/>
            <person name="Serra M."/>
            <person name="Gomez A."/>
        </authorList>
    </citation>
    <scope>NUCLEOTIDE SEQUENCE [LARGE SCALE GENOMIC DNA]</scope>
    <source>
        <strain evidence="1">HYR1</strain>
    </source>
</reference>
<protein>
    <submittedName>
        <fullName evidence="1">Uncharacterized protein</fullName>
    </submittedName>
</protein>
<sequence>MSFSQNKISNLVVSFLLLTYQVQWIDHDNLNSGKQREDFGGNRCTSTFSFLVIIVVNKRVVVLFYNAQVHVHPTILAEQMIHFHKIAQWLVNGVTASLNNQLIFRFTRTKQTPNISSLIYNPSCHLSKRLGGYITNDFYLKPYFDYNNHKLNKKLSKKFHDISESFIIIIKFNLLSSLMT</sequence>
<organism evidence="1 2">
    <name type="scientific">Brachionus plicatilis</name>
    <name type="common">Marine rotifer</name>
    <name type="synonym">Brachionus muelleri</name>
    <dbReference type="NCBI Taxonomy" id="10195"/>
    <lineage>
        <taxon>Eukaryota</taxon>
        <taxon>Metazoa</taxon>
        <taxon>Spiralia</taxon>
        <taxon>Gnathifera</taxon>
        <taxon>Rotifera</taxon>
        <taxon>Eurotatoria</taxon>
        <taxon>Monogononta</taxon>
        <taxon>Pseudotrocha</taxon>
        <taxon>Ploima</taxon>
        <taxon>Brachionidae</taxon>
        <taxon>Brachionus</taxon>
    </lineage>
</organism>
<proteinExistence type="predicted"/>
<accession>A0A3M7SVH8</accession>
<comment type="caution">
    <text evidence="1">The sequence shown here is derived from an EMBL/GenBank/DDBJ whole genome shotgun (WGS) entry which is preliminary data.</text>
</comment>
<keyword evidence="2" id="KW-1185">Reference proteome</keyword>
<name>A0A3M7SVH8_BRAPC</name>
<evidence type="ECO:0000313" key="2">
    <source>
        <dbReference type="Proteomes" id="UP000276133"/>
    </source>
</evidence>
<gene>
    <name evidence="1" type="ORF">BpHYR1_014266</name>
</gene>
<dbReference type="Proteomes" id="UP000276133">
    <property type="component" value="Unassembled WGS sequence"/>
</dbReference>
<dbReference type="EMBL" id="REGN01000702">
    <property type="protein sequence ID" value="RNA39824.1"/>
    <property type="molecule type" value="Genomic_DNA"/>
</dbReference>